<dbReference type="SUPFAM" id="SSF53335">
    <property type="entry name" value="S-adenosyl-L-methionine-dependent methyltransferases"/>
    <property type="match status" value="1"/>
</dbReference>
<evidence type="ECO:0000313" key="1">
    <source>
        <dbReference type="EMBL" id="GIH09264.1"/>
    </source>
</evidence>
<gene>
    <name evidence="1" type="ORF">Rhe02_73310</name>
</gene>
<keyword evidence="1" id="KW-0489">Methyltransferase</keyword>
<keyword evidence="2" id="KW-1185">Reference proteome</keyword>
<name>A0A8J3VJB7_9ACTN</name>
<keyword evidence="1" id="KW-0808">Transferase</keyword>
<dbReference type="GO" id="GO:0008168">
    <property type="term" value="F:methyltransferase activity"/>
    <property type="evidence" value="ECO:0007669"/>
    <property type="project" value="UniProtKB-KW"/>
</dbReference>
<proteinExistence type="predicted"/>
<dbReference type="Gene3D" id="3.40.50.150">
    <property type="entry name" value="Vaccinia Virus protein VP39"/>
    <property type="match status" value="1"/>
</dbReference>
<sequence>MDSHQIARLMLGHSHSPAIQETQTRFRRELVNRWGIEPGTRVLEIGCGQGETTSVLAAAVGPTGHVTAVDPAPPGYGTPVTLGQSADHLRQGPLGSRIAFRFGWDGSTVDDGPYDYVVLAHCSWYFDSVERLLDQLLAARAWAATLCFSEWDLTPHDMAQVPHHLAVLALAQLGDETGNIRTPLSRQRATALIAEAGWNIVADETADSRDLQDGRWEVGACREAAARPGLSSLVASQFDVLLAMSELAEVTSLGSYAVVAHRS</sequence>
<reference evidence="1" key="1">
    <citation type="submission" date="2021-01" db="EMBL/GenBank/DDBJ databases">
        <title>Whole genome shotgun sequence of Rhizocola hellebori NBRC 109834.</title>
        <authorList>
            <person name="Komaki H."/>
            <person name="Tamura T."/>
        </authorList>
    </citation>
    <scope>NUCLEOTIDE SEQUENCE</scope>
    <source>
        <strain evidence="1">NBRC 109834</strain>
    </source>
</reference>
<accession>A0A8J3VJB7</accession>
<dbReference type="Pfam" id="PF13489">
    <property type="entry name" value="Methyltransf_23"/>
    <property type="match status" value="1"/>
</dbReference>
<dbReference type="InterPro" id="IPR029063">
    <property type="entry name" value="SAM-dependent_MTases_sf"/>
</dbReference>
<protein>
    <submittedName>
        <fullName evidence="1">SAM-dependent methyltransferase</fullName>
    </submittedName>
</protein>
<dbReference type="CDD" id="cd02440">
    <property type="entry name" value="AdoMet_MTases"/>
    <property type="match status" value="1"/>
</dbReference>
<comment type="caution">
    <text evidence="1">The sequence shown here is derived from an EMBL/GenBank/DDBJ whole genome shotgun (WGS) entry which is preliminary data.</text>
</comment>
<organism evidence="1 2">
    <name type="scientific">Rhizocola hellebori</name>
    <dbReference type="NCBI Taxonomy" id="1392758"/>
    <lineage>
        <taxon>Bacteria</taxon>
        <taxon>Bacillati</taxon>
        <taxon>Actinomycetota</taxon>
        <taxon>Actinomycetes</taxon>
        <taxon>Micromonosporales</taxon>
        <taxon>Micromonosporaceae</taxon>
        <taxon>Rhizocola</taxon>
    </lineage>
</organism>
<dbReference type="Proteomes" id="UP000612899">
    <property type="component" value="Unassembled WGS sequence"/>
</dbReference>
<dbReference type="AlphaFoldDB" id="A0A8J3VJB7"/>
<evidence type="ECO:0000313" key="2">
    <source>
        <dbReference type="Proteomes" id="UP000612899"/>
    </source>
</evidence>
<dbReference type="GO" id="GO:0032259">
    <property type="term" value="P:methylation"/>
    <property type="evidence" value="ECO:0007669"/>
    <property type="project" value="UniProtKB-KW"/>
</dbReference>
<dbReference type="EMBL" id="BONY01000064">
    <property type="protein sequence ID" value="GIH09264.1"/>
    <property type="molecule type" value="Genomic_DNA"/>
</dbReference>
<dbReference type="RefSeq" id="WP_203913000.1">
    <property type="nucleotide sequence ID" value="NZ_BONY01000064.1"/>
</dbReference>